<dbReference type="GO" id="GO:0022857">
    <property type="term" value="F:transmembrane transporter activity"/>
    <property type="evidence" value="ECO:0007669"/>
    <property type="project" value="InterPro"/>
</dbReference>
<dbReference type="Pfam" id="PF06779">
    <property type="entry name" value="MFS_4"/>
    <property type="match status" value="1"/>
</dbReference>
<dbReference type="Gene3D" id="1.20.1250.20">
    <property type="entry name" value="MFS general substrate transporter like domains"/>
    <property type="match status" value="1"/>
</dbReference>
<reference evidence="7 8" key="2">
    <citation type="submission" date="2017-06" db="EMBL/GenBank/DDBJ databases">
        <authorList>
            <person name="Varghese N."/>
            <person name="Submissions S."/>
        </authorList>
    </citation>
    <scope>NUCLEOTIDE SEQUENCE [LARGE SCALE GENOMIC DNA]</scope>
    <source>
        <strain evidence="7 8">RLD-1</strain>
    </source>
</reference>
<dbReference type="PANTHER" id="PTHR23537:SF1">
    <property type="entry name" value="SUGAR TRANSPORTER"/>
    <property type="match status" value="1"/>
</dbReference>
<evidence type="ECO:0000313" key="7">
    <source>
        <dbReference type="EMBL" id="SNT43195.1"/>
    </source>
</evidence>
<dbReference type="AlphaFoldDB" id="A0A239MKM0"/>
<feature type="transmembrane region" description="Helical" evidence="5">
    <location>
        <begin position="133"/>
        <end position="155"/>
    </location>
</feature>
<dbReference type="InterPro" id="IPR036259">
    <property type="entry name" value="MFS_trans_sf"/>
</dbReference>
<evidence type="ECO:0000256" key="2">
    <source>
        <dbReference type="ARBA" id="ARBA00022692"/>
    </source>
</evidence>
<feature type="transmembrane region" description="Helical" evidence="5">
    <location>
        <begin position="48"/>
        <end position="65"/>
    </location>
</feature>
<feature type="transmembrane region" description="Helical" evidence="5">
    <location>
        <begin position="74"/>
        <end position="94"/>
    </location>
</feature>
<evidence type="ECO:0000256" key="4">
    <source>
        <dbReference type="ARBA" id="ARBA00023136"/>
    </source>
</evidence>
<feature type="transmembrane region" description="Helical" evidence="5">
    <location>
        <begin position="202"/>
        <end position="225"/>
    </location>
</feature>
<comment type="subcellular location">
    <subcellularLocation>
        <location evidence="1">Membrane</location>
        <topology evidence="1">Multi-pass membrane protein</topology>
    </subcellularLocation>
</comment>
<dbReference type="PRINTS" id="PR01035">
    <property type="entry name" value="TCRTETA"/>
</dbReference>
<evidence type="ECO:0000256" key="3">
    <source>
        <dbReference type="ARBA" id="ARBA00022989"/>
    </source>
</evidence>
<reference evidence="6 9" key="1">
    <citation type="submission" date="2016-10" db="EMBL/GenBank/DDBJ databases">
        <authorList>
            <person name="de Groot N.N."/>
        </authorList>
    </citation>
    <scope>NUCLEOTIDE SEQUENCE [LARGE SCALE GENOMIC DNA]</scope>
    <source>
        <strain evidence="6 9">CCM 7361</strain>
    </source>
</reference>
<evidence type="ECO:0000313" key="8">
    <source>
        <dbReference type="Proteomes" id="UP000198309"/>
    </source>
</evidence>
<dbReference type="RefSeq" id="WP_089393708.1">
    <property type="nucleotide sequence ID" value="NZ_FNEC01000003.1"/>
</dbReference>
<keyword evidence="8" id="KW-1185">Reference proteome</keyword>
<dbReference type="InterPro" id="IPR010645">
    <property type="entry name" value="MFS_4"/>
</dbReference>
<dbReference type="SUPFAM" id="SSF103473">
    <property type="entry name" value="MFS general substrate transporter"/>
    <property type="match status" value="1"/>
</dbReference>
<proteinExistence type="predicted"/>
<dbReference type="EMBL" id="FNEC01000003">
    <property type="protein sequence ID" value="SDI20998.1"/>
    <property type="molecule type" value="Genomic_DNA"/>
</dbReference>
<evidence type="ECO:0000313" key="9">
    <source>
        <dbReference type="Proteomes" id="UP000199693"/>
    </source>
</evidence>
<keyword evidence="2 5" id="KW-0812">Transmembrane</keyword>
<feature type="transmembrane region" description="Helical" evidence="5">
    <location>
        <begin position="289"/>
        <end position="312"/>
    </location>
</feature>
<feature type="transmembrane region" description="Helical" evidence="5">
    <location>
        <begin position="266"/>
        <end position="283"/>
    </location>
</feature>
<gene>
    <name evidence="6" type="ORF">SAMN05216189_100342</name>
    <name evidence="7" type="ORF">SAMN06295949_12749</name>
</gene>
<feature type="transmembrane region" description="Helical" evidence="5">
    <location>
        <begin position="161"/>
        <end position="181"/>
    </location>
</feature>
<keyword evidence="3 5" id="KW-1133">Transmembrane helix</keyword>
<dbReference type="InterPro" id="IPR001958">
    <property type="entry name" value="Tet-R_TetA/multi-R_MdtG-like"/>
</dbReference>
<dbReference type="EMBL" id="FZPC01000027">
    <property type="protein sequence ID" value="SNT43195.1"/>
    <property type="molecule type" value="Genomic_DNA"/>
</dbReference>
<accession>A0A239MKM0</accession>
<feature type="transmembrane region" description="Helical" evidence="5">
    <location>
        <begin position="352"/>
        <end position="371"/>
    </location>
</feature>
<feature type="transmembrane region" description="Helical" evidence="5">
    <location>
        <begin position="100"/>
        <end position="121"/>
    </location>
</feature>
<dbReference type="PANTHER" id="PTHR23537">
    <property type="match status" value="1"/>
</dbReference>
<evidence type="ECO:0000256" key="1">
    <source>
        <dbReference type="ARBA" id="ARBA00004141"/>
    </source>
</evidence>
<dbReference type="Proteomes" id="UP000198309">
    <property type="component" value="Unassembled WGS sequence"/>
</dbReference>
<dbReference type="GO" id="GO:0005886">
    <property type="term" value="C:plasma membrane"/>
    <property type="evidence" value="ECO:0007669"/>
    <property type="project" value="TreeGrafter"/>
</dbReference>
<sequence>MSPRRELALALSAALILAIGMGFGRFAFTGLYPLMVGEGVLSVNGGSLAASANYAGYLLGALALARSPERLAPLLCRVALLGTLLGLAAMAVPAPAWFAIAVRLLAGVLSAVALVGASVWLLHVMQQHRGAPLMFSGVGVGILISAELIAGGHGAGLGSPAIWLLLAGAGAVLALLAWPALGRPAAAGTVHAPAPAPAFAPMPAASLLLIYGLAGFGYIITATYLPLLMRGGALSPLQAWAVFGLAAAPSCFFWHWLHLRLGTRRALAANLLAQALGVILPVLQHSAPAYLASALLVGGTFMGTPTIALPAARLAAAKVRFNMLAAMTAVYGVGQIVGPLASSALYQLGGSFGPALLAAGAALLLGAACTWQPARAAASCPR</sequence>
<evidence type="ECO:0000313" key="6">
    <source>
        <dbReference type="EMBL" id="SDI20998.1"/>
    </source>
</evidence>
<feature type="transmembrane region" description="Helical" evidence="5">
    <location>
        <begin position="324"/>
        <end position="346"/>
    </location>
</feature>
<feature type="transmembrane region" description="Helical" evidence="5">
    <location>
        <begin position="237"/>
        <end position="257"/>
    </location>
</feature>
<keyword evidence="4 5" id="KW-0472">Membrane</keyword>
<dbReference type="Proteomes" id="UP000199693">
    <property type="component" value="Unassembled WGS sequence"/>
</dbReference>
<organism evidence="6 9">
    <name type="scientific">Pseudomonas delhiensis</name>
    <dbReference type="NCBI Taxonomy" id="366289"/>
    <lineage>
        <taxon>Bacteria</taxon>
        <taxon>Pseudomonadati</taxon>
        <taxon>Pseudomonadota</taxon>
        <taxon>Gammaproteobacteria</taxon>
        <taxon>Pseudomonadales</taxon>
        <taxon>Pseudomonadaceae</taxon>
        <taxon>Pseudomonas</taxon>
    </lineage>
</organism>
<protein>
    <submittedName>
        <fullName evidence="6">Uncharacterized MFS-type transporter YbfB</fullName>
    </submittedName>
</protein>
<name>A0A239MKM0_9PSED</name>
<evidence type="ECO:0000256" key="5">
    <source>
        <dbReference type="SAM" id="Phobius"/>
    </source>
</evidence>